<reference evidence="2" key="1">
    <citation type="journal article" date="2020" name="mSystems">
        <title>Genome- and Community-Level Interaction Insights into Carbon Utilization and Element Cycling Functions of Hydrothermarchaeota in Hydrothermal Sediment.</title>
        <authorList>
            <person name="Zhou Z."/>
            <person name="Liu Y."/>
            <person name="Xu W."/>
            <person name="Pan J."/>
            <person name="Luo Z.H."/>
            <person name="Li M."/>
        </authorList>
    </citation>
    <scope>NUCLEOTIDE SEQUENCE [LARGE SCALE GENOMIC DNA]</scope>
    <source>
        <strain evidence="2">SpSt-418</strain>
    </source>
</reference>
<name>A0A7C3PDU7_9CYAN</name>
<protein>
    <recommendedName>
        <fullName evidence="3">P pilus assembly/Cpx signaling pathway, periplasmic inhibitor/zinc-resistance associated protein</fullName>
    </recommendedName>
</protein>
<evidence type="ECO:0008006" key="3">
    <source>
        <dbReference type="Google" id="ProtNLM"/>
    </source>
</evidence>
<proteinExistence type="predicted"/>
<accession>A0A7C3PDU7</accession>
<sequence>MKPFSFFSMAALTMIFTAPVDDWQPQQTTNSGHNRANQMKLQSSNFADVDVTPEVETFPTPETAEPPNIDDLGLTEEQKAKIKQIHENTRSKIERLLTTEQKAQLNALTKTRQPRSRQPLPQLNLSPEQEKQVRQLLQAEREQIFEVFTPAQQEQIEEGLQPPIF</sequence>
<evidence type="ECO:0000256" key="1">
    <source>
        <dbReference type="SAM" id="MobiDB-lite"/>
    </source>
</evidence>
<comment type="caution">
    <text evidence="2">The sequence shown here is derived from an EMBL/GenBank/DDBJ whole genome shotgun (WGS) entry which is preliminary data.</text>
</comment>
<feature type="region of interest" description="Disordered" evidence="1">
    <location>
        <begin position="104"/>
        <end position="129"/>
    </location>
</feature>
<dbReference type="AlphaFoldDB" id="A0A7C3PDU7"/>
<evidence type="ECO:0000313" key="2">
    <source>
        <dbReference type="EMBL" id="HFM97255.1"/>
    </source>
</evidence>
<dbReference type="EMBL" id="DSRU01000064">
    <property type="protein sequence ID" value="HFM97255.1"/>
    <property type="molecule type" value="Genomic_DNA"/>
</dbReference>
<organism evidence="2">
    <name type="scientific">Oscillatoriales cyanobacterium SpSt-418</name>
    <dbReference type="NCBI Taxonomy" id="2282169"/>
    <lineage>
        <taxon>Bacteria</taxon>
        <taxon>Bacillati</taxon>
        <taxon>Cyanobacteriota</taxon>
        <taxon>Cyanophyceae</taxon>
        <taxon>Oscillatoriophycideae</taxon>
        <taxon>Oscillatoriales</taxon>
    </lineage>
</organism>
<gene>
    <name evidence="2" type="ORF">ENR64_05685</name>
</gene>